<dbReference type="PANTHER" id="PTHR31162:SF3">
    <property type="entry name" value="TRANSPORTER_MALIC ACID TRANSPORT PROTEIN, PUTATIVE-RELATED"/>
    <property type="match status" value="1"/>
</dbReference>
<feature type="transmembrane region" description="Helical" evidence="5">
    <location>
        <begin position="125"/>
        <end position="144"/>
    </location>
</feature>
<feature type="transmembrane region" description="Helical" evidence="5">
    <location>
        <begin position="99"/>
        <end position="119"/>
    </location>
</feature>
<comment type="subcellular location">
    <subcellularLocation>
        <location evidence="1">Membrane</location>
        <topology evidence="1">Multi-pass membrane protein</topology>
    </subcellularLocation>
</comment>
<gene>
    <name evidence="6" type="ORF">PPNO1_LOCUS2266</name>
</gene>
<dbReference type="EMBL" id="CALLCH030000005">
    <property type="protein sequence ID" value="CAI4212510.1"/>
    <property type="molecule type" value="Genomic_DNA"/>
</dbReference>
<dbReference type="PANTHER" id="PTHR31162">
    <property type="entry name" value="MALIC ACID TRANSPORT PROTEIN-RELATED"/>
    <property type="match status" value="1"/>
</dbReference>
<reference evidence="6" key="1">
    <citation type="submission" date="2022-11" db="EMBL/GenBank/DDBJ databases">
        <authorList>
            <person name="Scott C."/>
            <person name="Bruce N."/>
        </authorList>
    </citation>
    <scope>NUCLEOTIDE SEQUENCE</scope>
</reference>
<dbReference type="InterPro" id="IPR038665">
    <property type="entry name" value="Voltage-dep_anion_channel_sf"/>
</dbReference>
<comment type="caution">
    <text evidence="6">The sequence shown here is derived from an EMBL/GenBank/DDBJ whole genome shotgun (WGS) entry which is preliminary data.</text>
</comment>
<feature type="transmembrane region" description="Helical" evidence="5">
    <location>
        <begin position="203"/>
        <end position="227"/>
    </location>
</feature>
<evidence type="ECO:0000256" key="3">
    <source>
        <dbReference type="ARBA" id="ARBA00022989"/>
    </source>
</evidence>
<dbReference type="GO" id="GO:0015140">
    <property type="term" value="F:malate transmembrane transporter activity"/>
    <property type="evidence" value="ECO:0007669"/>
    <property type="project" value="InterPro"/>
</dbReference>
<evidence type="ECO:0000256" key="2">
    <source>
        <dbReference type="ARBA" id="ARBA00022692"/>
    </source>
</evidence>
<dbReference type="InterPro" id="IPR004695">
    <property type="entry name" value="SLAC1/Mae1/Ssu1/TehA"/>
</dbReference>
<dbReference type="Gene3D" id="1.50.10.150">
    <property type="entry name" value="Voltage-dependent anion channel"/>
    <property type="match status" value="1"/>
</dbReference>
<dbReference type="AlphaFoldDB" id="A0A9P1GY82"/>
<feature type="transmembrane region" description="Helical" evidence="5">
    <location>
        <begin position="156"/>
        <end position="183"/>
    </location>
</feature>
<dbReference type="Proteomes" id="UP000838763">
    <property type="component" value="Unassembled WGS sequence"/>
</dbReference>
<sequence length="242" mass="27057">MDSSHQSPPILPIAAAATTGYQTPTEETQRYFPQPSVSSAPARLRPQILRLTSFLRRQETDNAAHVFRDQEDVHPSLDELLHVSSRPPKAGAVSIRDRIACYNWSFFTMTMATGGMASYHTAPHGSMVSDIAIILMNVCQYGLPKTGVWLLRAMEILFWVYLTVSVVASAVMYLTLWSTLFVFPNTALITATQSLGKILSSEGLKLFGTVMAGVLLVVWLMIFFTMLRCLKRRELLWPKDDV</sequence>
<dbReference type="Pfam" id="PF03595">
    <property type="entry name" value="SLAC1"/>
    <property type="match status" value="1"/>
</dbReference>
<protein>
    <submittedName>
        <fullName evidence="6">Uncharacterized protein</fullName>
    </submittedName>
</protein>
<keyword evidence="2 5" id="KW-0812">Transmembrane</keyword>
<evidence type="ECO:0000313" key="7">
    <source>
        <dbReference type="Proteomes" id="UP000838763"/>
    </source>
</evidence>
<proteinExistence type="predicted"/>
<evidence type="ECO:0000313" key="6">
    <source>
        <dbReference type="EMBL" id="CAI4212510.1"/>
    </source>
</evidence>
<dbReference type="GO" id="GO:0016020">
    <property type="term" value="C:membrane"/>
    <property type="evidence" value="ECO:0007669"/>
    <property type="project" value="UniProtKB-SubCell"/>
</dbReference>
<evidence type="ECO:0000256" key="4">
    <source>
        <dbReference type="ARBA" id="ARBA00023136"/>
    </source>
</evidence>
<keyword evidence="3 5" id="KW-1133">Transmembrane helix</keyword>
<keyword evidence="7" id="KW-1185">Reference proteome</keyword>
<keyword evidence="4 5" id="KW-0472">Membrane</keyword>
<dbReference type="InterPro" id="IPR030185">
    <property type="entry name" value="Mae1"/>
</dbReference>
<evidence type="ECO:0000256" key="5">
    <source>
        <dbReference type="SAM" id="Phobius"/>
    </source>
</evidence>
<evidence type="ECO:0000256" key="1">
    <source>
        <dbReference type="ARBA" id="ARBA00004141"/>
    </source>
</evidence>
<organism evidence="6 7">
    <name type="scientific">Parascedosporium putredinis</name>
    <dbReference type="NCBI Taxonomy" id="1442378"/>
    <lineage>
        <taxon>Eukaryota</taxon>
        <taxon>Fungi</taxon>
        <taxon>Dikarya</taxon>
        <taxon>Ascomycota</taxon>
        <taxon>Pezizomycotina</taxon>
        <taxon>Sordariomycetes</taxon>
        <taxon>Hypocreomycetidae</taxon>
        <taxon>Microascales</taxon>
        <taxon>Microascaceae</taxon>
        <taxon>Parascedosporium</taxon>
    </lineage>
</organism>
<accession>A0A9P1GY82</accession>
<name>A0A9P1GY82_9PEZI</name>
<dbReference type="OrthoDB" id="2901184at2759"/>